<evidence type="ECO:0000313" key="2">
    <source>
        <dbReference type="EMBL" id="SES11095.1"/>
    </source>
</evidence>
<dbReference type="EMBL" id="FOGG01000032">
    <property type="protein sequence ID" value="SES11095.1"/>
    <property type="molecule type" value="Genomic_DNA"/>
</dbReference>
<reference evidence="2 3" key="1">
    <citation type="submission" date="2016-10" db="EMBL/GenBank/DDBJ databases">
        <authorList>
            <person name="de Groot N.N."/>
        </authorList>
    </citation>
    <scope>NUCLEOTIDE SEQUENCE [LARGE SCALE GENOMIC DNA]</scope>
    <source>
        <strain evidence="2 3">DSM 18610</strain>
    </source>
</reference>
<dbReference type="Gene3D" id="3.10.310.50">
    <property type="match status" value="1"/>
</dbReference>
<accession>A0A1H9UNR1</accession>
<name>A0A1H9UNR1_9SPHI</name>
<evidence type="ECO:0000313" key="3">
    <source>
        <dbReference type="Proteomes" id="UP000199572"/>
    </source>
</evidence>
<dbReference type="Proteomes" id="UP000199572">
    <property type="component" value="Unassembled WGS sequence"/>
</dbReference>
<gene>
    <name evidence="2" type="ORF">SAMN04488023_13256</name>
</gene>
<evidence type="ECO:0000259" key="1">
    <source>
        <dbReference type="Pfam" id="PF04536"/>
    </source>
</evidence>
<dbReference type="InterPro" id="IPR007621">
    <property type="entry name" value="TPM_dom"/>
</dbReference>
<dbReference type="Pfam" id="PF04536">
    <property type="entry name" value="TPM_phosphatase"/>
    <property type="match status" value="1"/>
</dbReference>
<proteinExistence type="predicted"/>
<dbReference type="STRING" id="390241.SAMN04488023_13256"/>
<organism evidence="2 3">
    <name type="scientific">Pedobacter rhizosphaerae</name>
    <dbReference type="NCBI Taxonomy" id="390241"/>
    <lineage>
        <taxon>Bacteria</taxon>
        <taxon>Pseudomonadati</taxon>
        <taxon>Bacteroidota</taxon>
        <taxon>Sphingobacteriia</taxon>
        <taxon>Sphingobacteriales</taxon>
        <taxon>Sphingobacteriaceae</taxon>
        <taxon>Pedobacter</taxon>
    </lineage>
</organism>
<dbReference type="PANTHER" id="PTHR30373:SF8">
    <property type="entry name" value="BLL7265 PROTEIN"/>
    <property type="match status" value="1"/>
</dbReference>
<sequence length="147" mass="16222">MSLFSDTEQDKIAQAIADAEKATSGEIRIAIDKHCEGDPYQKAIDYFQKLDMDQTAQRNGVLIYLAHVDHKFAIIGDNGINKVVPTDFWNTTKVAMTAHFAKGDLADGIVAGISLAGEQLALYFPPQHGDINELPNDIVYLNETEKK</sequence>
<feature type="domain" description="TPM" evidence="1">
    <location>
        <begin position="3"/>
        <end position="116"/>
    </location>
</feature>
<dbReference type="PANTHER" id="PTHR30373">
    <property type="entry name" value="UPF0603 PROTEIN YGCG"/>
    <property type="match status" value="1"/>
</dbReference>
<protein>
    <submittedName>
        <fullName evidence="2">TLP18.3, Psb32 and MOLO-1 founding protein of phosphatase</fullName>
    </submittedName>
</protein>
<dbReference type="OrthoDB" id="9786161at2"/>
<keyword evidence="3" id="KW-1185">Reference proteome</keyword>
<dbReference type="RefSeq" id="WP_090887588.1">
    <property type="nucleotide sequence ID" value="NZ_FOGG01000032.1"/>
</dbReference>
<dbReference type="AlphaFoldDB" id="A0A1H9UNR1"/>